<dbReference type="InterPro" id="IPR011008">
    <property type="entry name" value="Dimeric_a/b-barrel"/>
</dbReference>
<dbReference type="KEGG" id="ahel:Q31a_64030"/>
<feature type="chain" id="PRO_5022150449" description="NIPSNAP domain-containing protein" evidence="1">
    <location>
        <begin position="24"/>
        <end position="261"/>
    </location>
</feature>
<feature type="domain" description="NIPSNAP" evidence="2">
    <location>
        <begin position="157"/>
        <end position="260"/>
    </location>
</feature>
<dbReference type="AlphaFoldDB" id="A0A518GHF7"/>
<evidence type="ECO:0000259" key="2">
    <source>
        <dbReference type="Pfam" id="PF07978"/>
    </source>
</evidence>
<keyword evidence="4" id="KW-1185">Reference proteome</keyword>
<evidence type="ECO:0000256" key="1">
    <source>
        <dbReference type="SAM" id="SignalP"/>
    </source>
</evidence>
<reference evidence="3 4" key="1">
    <citation type="submission" date="2019-02" db="EMBL/GenBank/DDBJ databases">
        <title>Deep-cultivation of Planctomycetes and their phenomic and genomic characterization uncovers novel biology.</title>
        <authorList>
            <person name="Wiegand S."/>
            <person name="Jogler M."/>
            <person name="Boedeker C."/>
            <person name="Pinto D."/>
            <person name="Vollmers J."/>
            <person name="Rivas-Marin E."/>
            <person name="Kohn T."/>
            <person name="Peeters S.H."/>
            <person name="Heuer A."/>
            <person name="Rast P."/>
            <person name="Oberbeckmann S."/>
            <person name="Bunk B."/>
            <person name="Jeske O."/>
            <person name="Meyerdierks A."/>
            <person name="Storesund J.E."/>
            <person name="Kallscheuer N."/>
            <person name="Luecker S."/>
            <person name="Lage O.M."/>
            <person name="Pohl T."/>
            <person name="Merkel B.J."/>
            <person name="Hornburger P."/>
            <person name="Mueller R.-W."/>
            <person name="Bruemmer F."/>
            <person name="Labrenz M."/>
            <person name="Spormann A.M."/>
            <person name="Op den Camp H."/>
            <person name="Overmann J."/>
            <person name="Amann R."/>
            <person name="Jetten M.S.M."/>
            <person name="Mascher T."/>
            <person name="Medema M.H."/>
            <person name="Devos D.P."/>
            <person name="Kaster A.-K."/>
            <person name="Ovreas L."/>
            <person name="Rohde M."/>
            <person name="Galperin M.Y."/>
            <person name="Jogler C."/>
        </authorList>
    </citation>
    <scope>NUCLEOTIDE SEQUENCE [LARGE SCALE GENOMIC DNA]</scope>
    <source>
        <strain evidence="3 4">Q31a</strain>
    </source>
</reference>
<keyword evidence="1" id="KW-0732">Signal</keyword>
<gene>
    <name evidence="3" type="ORF">Q31a_64030</name>
</gene>
<protein>
    <recommendedName>
        <fullName evidence="2">NIPSNAP domain-containing protein</fullName>
    </recommendedName>
</protein>
<dbReference type="Gene3D" id="3.30.70.100">
    <property type="match status" value="2"/>
</dbReference>
<proteinExistence type="predicted"/>
<dbReference type="Pfam" id="PF07978">
    <property type="entry name" value="NIPSNAP"/>
    <property type="match status" value="1"/>
</dbReference>
<feature type="signal peptide" evidence="1">
    <location>
        <begin position="1"/>
        <end position="23"/>
    </location>
</feature>
<dbReference type="Proteomes" id="UP000318017">
    <property type="component" value="Chromosome"/>
</dbReference>
<evidence type="ECO:0000313" key="4">
    <source>
        <dbReference type="Proteomes" id="UP000318017"/>
    </source>
</evidence>
<dbReference type="SUPFAM" id="SSF54909">
    <property type="entry name" value="Dimeric alpha+beta barrel"/>
    <property type="match status" value="1"/>
</dbReference>
<dbReference type="InterPro" id="IPR012577">
    <property type="entry name" value="NIPSNAP"/>
</dbReference>
<accession>A0A518GHF7</accession>
<organism evidence="3 4">
    <name type="scientific">Aureliella helgolandensis</name>
    <dbReference type="NCBI Taxonomy" id="2527968"/>
    <lineage>
        <taxon>Bacteria</taxon>
        <taxon>Pseudomonadati</taxon>
        <taxon>Planctomycetota</taxon>
        <taxon>Planctomycetia</taxon>
        <taxon>Pirellulales</taxon>
        <taxon>Pirellulaceae</taxon>
        <taxon>Aureliella</taxon>
    </lineage>
</organism>
<sequence length="261" mass="28820" precursor="true">MKLCLTTVLMCSALLGSQLLAQAQSAKPDAKQFIEVRTYSVVDAEAEAKLDAYLENALIPALERQGLGPIGALDQVDDSQGVEVKLIIAGPSLEAVTLAGNKLADDSEYLEAAKDYLATDAKKPVLKRIRSELLLAFECWPQVTVPQQKQDGQARFFELRTYESATEHLAALKVEMFNEGEVPIFLDAGINPVFMGQALIGDMQPNLTYMVVFDDEAGMKAAWPKFVAHADWKVLSKNPRYANTVSKNNKSYWTPKSYSRL</sequence>
<dbReference type="RefSeq" id="WP_231690995.1">
    <property type="nucleotide sequence ID" value="NZ_CP036298.1"/>
</dbReference>
<dbReference type="EMBL" id="CP036298">
    <property type="protein sequence ID" value="QDV28010.1"/>
    <property type="molecule type" value="Genomic_DNA"/>
</dbReference>
<name>A0A518GHF7_9BACT</name>
<evidence type="ECO:0000313" key="3">
    <source>
        <dbReference type="EMBL" id="QDV28010.1"/>
    </source>
</evidence>